<feature type="coiled-coil region" evidence="1">
    <location>
        <begin position="222"/>
        <end position="267"/>
    </location>
</feature>
<reference evidence="5" key="1">
    <citation type="journal article" date="2015" name="Microbiology">
        <title>Genome of Methanoregula boonei 6A8 reveals adaptations to oligotrophic peatland environments.</title>
        <authorList>
            <person name="Braeuer S."/>
            <person name="Cadillo-Quiroz H."/>
            <person name="Kyrpides N."/>
            <person name="Woyke T."/>
            <person name="Goodwin L."/>
            <person name="Detter C."/>
            <person name="Podell S."/>
            <person name="Yavitt J.B."/>
            <person name="Zinder S.H."/>
        </authorList>
    </citation>
    <scope>NUCLEOTIDE SEQUENCE [LARGE SCALE GENOMIC DNA]</scope>
    <source>
        <strain evidence="5">DSM 21154 / JCM 14090 / 6A8</strain>
    </source>
</reference>
<dbReference type="SUPFAM" id="SSF55785">
    <property type="entry name" value="PYP-like sensor domain (PAS domain)"/>
    <property type="match status" value="1"/>
</dbReference>
<dbReference type="EMBL" id="CP000780">
    <property type="protein sequence ID" value="ABS55631.1"/>
    <property type="molecule type" value="Genomic_DNA"/>
</dbReference>
<feature type="transmembrane region" description="Helical" evidence="2">
    <location>
        <begin position="12"/>
        <end position="30"/>
    </location>
</feature>
<evidence type="ECO:0000256" key="1">
    <source>
        <dbReference type="SAM" id="Coils"/>
    </source>
</evidence>
<dbReference type="NCBIfam" id="TIGR00229">
    <property type="entry name" value="sensory_box"/>
    <property type="match status" value="1"/>
</dbReference>
<dbReference type="AlphaFoldDB" id="A7I7C0"/>
<dbReference type="eggNOG" id="arCOG06712">
    <property type="taxonomic scope" value="Archaea"/>
</dbReference>
<dbReference type="RefSeq" id="WP_012106658.1">
    <property type="nucleotide sequence ID" value="NC_009712.1"/>
</dbReference>
<dbReference type="STRING" id="456442.Mboo_1113"/>
<feature type="transmembrane region" description="Helical" evidence="2">
    <location>
        <begin position="36"/>
        <end position="55"/>
    </location>
</feature>
<keyword evidence="1" id="KW-0175">Coiled coil</keyword>
<keyword evidence="2" id="KW-1133">Transmembrane helix</keyword>
<feature type="transmembrane region" description="Helical" evidence="2">
    <location>
        <begin position="83"/>
        <end position="110"/>
    </location>
</feature>
<dbReference type="InterPro" id="IPR000014">
    <property type="entry name" value="PAS"/>
</dbReference>
<protein>
    <submittedName>
        <fullName evidence="4">Putative PAS/PAC sensor protein</fullName>
    </submittedName>
</protein>
<feature type="transmembrane region" description="Helical" evidence="2">
    <location>
        <begin position="60"/>
        <end position="77"/>
    </location>
</feature>
<accession>A7I7C0</accession>
<keyword evidence="2" id="KW-0472">Membrane</keyword>
<evidence type="ECO:0000259" key="3">
    <source>
        <dbReference type="PROSITE" id="PS50112"/>
    </source>
</evidence>
<evidence type="ECO:0000313" key="5">
    <source>
        <dbReference type="Proteomes" id="UP000002408"/>
    </source>
</evidence>
<gene>
    <name evidence="4" type="ordered locus">Mboo_1113</name>
</gene>
<dbReference type="GeneID" id="5411357"/>
<dbReference type="InterPro" id="IPR035965">
    <property type="entry name" value="PAS-like_dom_sf"/>
</dbReference>
<name>A7I7C0_METB6</name>
<keyword evidence="5" id="KW-1185">Reference proteome</keyword>
<evidence type="ECO:0000313" key="4">
    <source>
        <dbReference type="EMBL" id="ABS55631.1"/>
    </source>
</evidence>
<dbReference type="PROSITE" id="PS50112">
    <property type="entry name" value="PAS"/>
    <property type="match status" value="1"/>
</dbReference>
<dbReference type="CDD" id="cd00130">
    <property type="entry name" value="PAS"/>
    <property type="match status" value="1"/>
</dbReference>
<sequence>MGSPVPDREIILRLTIVAIASLTAILGTIFSLIHGIFAVFSFLYILPIICVVYFYPKKAVLFTLLISIIYIGLVYILGSFNPILIAVSTAWFAIFLTLSVVASSYANGLLEEKARIRQIMENTLEGIFCLDPGTLRIRGVNQKCAQWLGYSLGELQGTPVTTVWTDTAAHQRFFDEVTSGKAGIAFDALFRQKSGGVIRVILSPLYVTRGMLLCSVVNVTDIRVADEEIRQTLEDLERQVRERTAHLEQINEELRNEIIERRRLEHSLLSGDPTVKPDREKERKP</sequence>
<dbReference type="OrthoDB" id="385494at2157"/>
<dbReference type="HOGENOM" id="CLU_975244_0_0_2"/>
<dbReference type="SMART" id="SM00091">
    <property type="entry name" value="PAS"/>
    <property type="match status" value="1"/>
</dbReference>
<keyword evidence="2" id="KW-0812">Transmembrane</keyword>
<feature type="domain" description="PAS" evidence="3">
    <location>
        <begin position="112"/>
        <end position="157"/>
    </location>
</feature>
<proteinExistence type="predicted"/>
<dbReference type="Pfam" id="PF13188">
    <property type="entry name" value="PAS_8"/>
    <property type="match status" value="1"/>
</dbReference>
<dbReference type="KEGG" id="mbn:Mboo_1113"/>
<evidence type="ECO:0000256" key="2">
    <source>
        <dbReference type="SAM" id="Phobius"/>
    </source>
</evidence>
<organism evidence="4 5">
    <name type="scientific">Methanoregula boonei (strain DSM 21154 / JCM 14090 / 6A8)</name>
    <dbReference type="NCBI Taxonomy" id="456442"/>
    <lineage>
        <taxon>Archaea</taxon>
        <taxon>Methanobacteriati</taxon>
        <taxon>Methanobacteriota</taxon>
        <taxon>Stenosarchaea group</taxon>
        <taxon>Methanomicrobia</taxon>
        <taxon>Methanomicrobiales</taxon>
        <taxon>Methanoregulaceae</taxon>
        <taxon>Methanoregula</taxon>
    </lineage>
</organism>
<dbReference type="Gene3D" id="3.30.450.20">
    <property type="entry name" value="PAS domain"/>
    <property type="match status" value="1"/>
</dbReference>
<dbReference type="Proteomes" id="UP000002408">
    <property type="component" value="Chromosome"/>
</dbReference>